<feature type="compositionally biased region" description="Basic and acidic residues" evidence="3">
    <location>
        <begin position="123"/>
        <end position="144"/>
    </location>
</feature>
<dbReference type="GO" id="GO:0032259">
    <property type="term" value="P:methylation"/>
    <property type="evidence" value="ECO:0007669"/>
    <property type="project" value="UniProtKB-KW"/>
</dbReference>
<evidence type="ECO:0000313" key="4">
    <source>
        <dbReference type="EMBL" id="NWY71189.1"/>
    </source>
</evidence>
<keyword evidence="2" id="KW-0539">Nucleus</keyword>
<feature type="compositionally biased region" description="Low complexity" evidence="3">
    <location>
        <begin position="1162"/>
        <end position="1175"/>
    </location>
</feature>
<comment type="caution">
    <text evidence="4">The sequence shown here is derived from an EMBL/GenBank/DDBJ whole genome shotgun (WGS) entry which is preliminary data.</text>
</comment>
<comment type="subcellular location">
    <subcellularLocation>
        <location evidence="1">Nucleus</location>
    </subcellularLocation>
</comment>
<dbReference type="GO" id="GO:0042800">
    <property type="term" value="F:histone H3K4 methyltransferase activity"/>
    <property type="evidence" value="ECO:0007669"/>
    <property type="project" value="TreeGrafter"/>
</dbReference>
<feature type="region of interest" description="Disordered" evidence="3">
    <location>
        <begin position="918"/>
        <end position="955"/>
    </location>
</feature>
<evidence type="ECO:0000256" key="1">
    <source>
        <dbReference type="ARBA" id="ARBA00004123"/>
    </source>
</evidence>
<organism evidence="4 5">
    <name type="scientific">Erithacus rubecula</name>
    <name type="common">European robin</name>
    <dbReference type="NCBI Taxonomy" id="37610"/>
    <lineage>
        <taxon>Eukaryota</taxon>
        <taxon>Metazoa</taxon>
        <taxon>Chordata</taxon>
        <taxon>Craniata</taxon>
        <taxon>Vertebrata</taxon>
        <taxon>Euteleostomi</taxon>
        <taxon>Archelosauria</taxon>
        <taxon>Archosauria</taxon>
        <taxon>Dinosauria</taxon>
        <taxon>Saurischia</taxon>
        <taxon>Theropoda</taxon>
        <taxon>Coelurosauria</taxon>
        <taxon>Aves</taxon>
        <taxon>Neognathae</taxon>
        <taxon>Neoaves</taxon>
        <taxon>Telluraves</taxon>
        <taxon>Australaves</taxon>
        <taxon>Passeriformes</taxon>
        <taxon>Turdidae</taxon>
        <taxon>Erithacus</taxon>
    </lineage>
</organism>
<feature type="region of interest" description="Disordered" evidence="3">
    <location>
        <begin position="87"/>
        <end position="144"/>
    </location>
</feature>
<feature type="compositionally biased region" description="Polar residues" evidence="3">
    <location>
        <begin position="699"/>
        <end position="710"/>
    </location>
</feature>
<feature type="compositionally biased region" description="Basic residues" evidence="3">
    <location>
        <begin position="712"/>
        <end position="723"/>
    </location>
</feature>
<evidence type="ECO:0000256" key="2">
    <source>
        <dbReference type="ARBA" id="ARBA00023242"/>
    </source>
</evidence>
<feature type="region of interest" description="Disordered" evidence="3">
    <location>
        <begin position="514"/>
        <end position="567"/>
    </location>
</feature>
<feature type="region of interest" description="Disordered" evidence="3">
    <location>
        <begin position="1100"/>
        <end position="1126"/>
    </location>
</feature>
<feature type="region of interest" description="Disordered" evidence="3">
    <location>
        <begin position="1532"/>
        <end position="1558"/>
    </location>
</feature>
<gene>
    <name evidence="4" type="primary">Ash1l</name>
    <name evidence="4" type="ORF">ERIRUB_R01263</name>
</gene>
<accession>A0A7K7GNC3</accession>
<feature type="compositionally biased region" description="Polar residues" evidence="3">
    <location>
        <begin position="1186"/>
        <end position="1211"/>
    </location>
</feature>
<protein>
    <submittedName>
        <fullName evidence="4">ASH1L methyltransferase</fullName>
    </submittedName>
</protein>
<feature type="non-terminal residue" evidence="4">
    <location>
        <position position="1"/>
    </location>
</feature>
<feature type="compositionally biased region" description="Polar residues" evidence="3">
    <location>
        <begin position="1107"/>
        <end position="1122"/>
    </location>
</feature>
<name>A0A7K7GNC3_ERIRU</name>
<dbReference type="Proteomes" id="UP000529965">
    <property type="component" value="Unassembled WGS sequence"/>
</dbReference>
<evidence type="ECO:0000256" key="3">
    <source>
        <dbReference type="SAM" id="MobiDB-lite"/>
    </source>
</evidence>
<proteinExistence type="predicted"/>
<dbReference type="GO" id="GO:0005654">
    <property type="term" value="C:nucleoplasm"/>
    <property type="evidence" value="ECO:0007669"/>
    <property type="project" value="TreeGrafter"/>
</dbReference>
<keyword evidence="4" id="KW-0489">Methyltransferase</keyword>
<dbReference type="GO" id="GO:0003677">
    <property type="term" value="F:DNA binding"/>
    <property type="evidence" value="ECO:0007669"/>
    <property type="project" value="InterPro"/>
</dbReference>
<feature type="region of interest" description="Disordered" evidence="3">
    <location>
        <begin position="350"/>
        <end position="395"/>
    </location>
</feature>
<feature type="region of interest" description="Disordered" evidence="3">
    <location>
        <begin position="37"/>
        <end position="74"/>
    </location>
</feature>
<dbReference type="EMBL" id="VZSK01001555">
    <property type="protein sequence ID" value="NWY71189.1"/>
    <property type="molecule type" value="Genomic_DNA"/>
</dbReference>
<reference evidence="4 5" key="1">
    <citation type="submission" date="2019-09" db="EMBL/GenBank/DDBJ databases">
        <title>Bird 10,000 Genomes (B10K) Project - Family phase.</title>
        <authorList>
            <person name="Zhang G."/>
        </authorList>
    </citation>
    <scope>NUCLEOTIDE SEQUENCE [LARGE SCALE GENOMIC DNA]</scope>
    <source>
        <strain evidence="4">OUT-0015</strain>
        <tissue evidence="4">Blood</tissue>
    </source>
</reference>
<feature type="region of interest" description="Disordered" evidence="3">
    <location>
        <begin position="214"/>
        <end position="329"/>
    </location>
</feature>
<feature type="compositionally biased region" description="Basic and acidic residues" evidence="3">
    <location>
        <begin position="928"/>
        <end position="949"/>
    </location>
</feature>
<evidence type="ECO:0000313" key="5">
    <source>
        <dbReference type="Proteomes" id="UP000529965"/>
    </source>
</evidence>
<feature type="non-terminal residue" evidence="4">
    <location>
        <position position="1666"/>
    </location>
</feature>
<keyword evidence="4" id="KW-0808">Transferase</keyword>
<feature type="region of interest" description="Disordered" evidence="3">
    <location>
        <begin position="1620"/>
        <end position="1666"/>
    </location>
</feature>
<keyword evidence="5" id="KW-1185">Reference proteome</keyword>
<dbReference type="PANTHER" id="PTHR46147:SF1">
    <property type="entry name" value="HISTONE-LYSINE N-METHYLTRANSFERASE ASH1L"/>
    <property type="match status" value="1"/>
</dbReference>
<feature type="compositionally biased region" description="Basic and acidic residues" evidence="3">
    <location>
        <begin position="37"/>
        <end position="60"/>
    </location>
</feature>
<dbReference type="GO" id="GO:0006355">
    <property type="term" value="P:regulation of DNA-templated transcription"/>
    <property type="evidence" value="ECO:0007669"/>
    <property type="project" value="TreeGrafter"/>
</dbReference>
<feature type="region of interest" description="Disordered" evidence="3">
    <location>
        <begin position="699"/>
        <end position="723"/>
    </location>
</feature>
<sequence length="1666" mass="181706">MDPRNTAMLGLGSDSEGFCGKSPSVININTLVGKGEAEFESCTKEEEEGKKKNKEGKAENEALNDAQQFSVKETNFSEGNLKLKIGLQAKRTKKPPKNLENYVCRPAIKTSIKQPRKAPKSGKMTEEKSEHCPSKQDPSKSYKKAGEVASLELHVEEGIHVETTPLSKKVSPLHSEMTDYIKSSPPTLISSHNSDLKDRTEINGATTVTEKLAQLIATCPPSKSSKTKQKKPGSGSGTTSGLVKDSGKKLPGTITASGLVNKDLRPPGISTPPGLIPKDSGKKQPVTSSAVGLISKDVGRKLPGISTPTALTNKEPLKKPVGINTPAGLLNKDAGKKLLGINSPTALLNKDSGRKIPGTGSSTVVVNKDSGRKTPGIGSSMGQVSKDPGRKVPGINSPVGLVSKDCGKKPAGIGCPAGLANKDSGSLKTDSLVPSSEPFKLPCNSNLSSLESHEPADLLKENTTSKTFEKHIMRQSKESILDKFSIRKEIADVSKEMFSEGMCVPQDAYSSSEKGIYETSKHEKQPPVYCTSPDFRTGGASEVSTAKSPFSAVGEGNLPSPSPTVSVPTLNRSLSTASSQLASNSLHLSSTAELLEGISDPVGKAPFSSDSSLLSLNRTLNHSLSTDFKGVEKDLSDSKASYVETSRTSPPTGKKPILAAETSIHATVTPSSVVSFTSLFGSKQFLKIGAIAASEKSCQGAKNLSSTQQSKPLKKRKGRKPRWTKVVSRSTCRPPKGLDLERSELFKNISYSALSSSNLEQAKFLKNIGSSSFVEHEFVKHQLPKLNEANGQSLALLAETDKQTQKFYSAHKQPSSLCLSDDFLPDLYKPKRGRPKAKEMPELEGPPKRTLKIPASKVFSVQSKEEQEPPILQPEVEIPSLKQSLSGQAFPKKRGRPKRQIRSSIKMKPPILSVAPFVGTENSSKMGPESEQHRPGEFFERKEQLRGPEEVQSPSICSMSDLEVDSDRKVAKRNNGQLMKTIIRKINKMKTLKRKKLLNQILSSTVEPNTKGKMQSKLHNTVSTLAATFGSKLGQQINVSKKGTIYIGKRRGRKPKAVLNGILASSAASLTVLEKSSQQSPGTSLGQVLPHLLPSVGNPSEILPSPVCSQSSAVSGEQSPVSSDAGFIEPSSVPYLHLHSRQGSVVQTLAMKKAAKGRRRLSPPTLLPNSPSHLSELTSLKEATPSPVSESHSDETIPSDSGIGTDNNSTSDRAEKFCGQKKKRHSFDHVSLIPPETSTVLSNLKEKHKHKCKRRSHDYLSYDKMKRQKRKRKKKYPQLRGRQDPDFLAELEELISRLSEIRITHRSHHFIPRDLLPTIFRINFNSFYTHPTFPLDPLHYIRKPDLKKKRGRPPKMREAMAEMPFMHSLSFPLSSTGFYPSYGMPYSPSPLAAAPIGLGYYGRYPPTLYPPPPSPSFTTPLPPPSYMHTGHLLLNPTKYHKKKHKLLRQEAFLTTSRTPLLSMSTYPSVPPEMAYGWMLEHKHRHRHKHREHRSSEQPQVSMDTIAANSSSRTVLESLKRYRFGKEAVGERYKHKEKHRCHMSCPHLSPSKGLLSRDEQWVRREPSESNSLALGLQTPLQIDCSENSPALSLGGFTPSSEPASSDEHTNLFTSAIGSCRVTSSGSTNGRKKLPESPGLFGQDAALSRPLRKEPVPSLEKALQPLAG</sequence>
<dbReference type="PANTHER" id="PTHR46147">
    <property type="entry name" value="HISTONE-LYSINE N-METHYLTRANSFERASE ASH1"/>
    <property type="match status" value="1"/>
</dbReference>
<dbReference type="SMART" id="SM00384">
    <property type="entry name" value="AT_hook"/>
    <property type="match status" value="2"/>
</dbReference>
<dbReference type="InterPro" id="IPR017956">
    <property type="entry name" value="AT_hook_DNA-bd_motif"/>
</dbReference>
<feature type="compositionally biased region" description="Basic and acidic residues" evidence="3">
    <location>
        <begin position="515"/>
        <end position="525"/>
    </location>
</feature>
<feature type="region of interest" description="Disordered" evidence="3">
    <location>
        <begin position="1150"/>
        <end position="1221"/>
    </location>
</feature>
<feature type="compositionally biased region" description="Polar residues" evidence="3">
    <location>
        <begin position="65"/>
        <end position="74"/>
    </location>
</feature>